<dbReference type="Pfam" id="PF08362">
    <property type="entry name" value="TetR_C_3"/>
    <property type="match status" value="1"/>
</dbReference>
<evidence type="ECO:0000256" key="1">
    <source>
        <dbReference type="ARBA" id="ARBA00023125"/>
    </source>
</evidence>
<dbReference type="PROSITE" id="PS50977">
    <property type="entry name" value="HTH_TETR_2"/>
    <property type="match status" value="1"/>
</dbReference>
<keyword evidence="1 2" id="KW-0238">DNA-binding</keyword>
<sequence length="209" mass="23522">MTKATKTQANRAKTEANILRAAEAVFAQKGFAGTAMDAVAKQAGLSKQLIIYYFPGKEKLYQAVLENMIDLWLEKMQFNDDPSASPADIISDYIRQKIELSRDYPNGSKVFAHEIINGAPVLKTYLIENLRPAFERDITIIERWIAAGLIKPIDPKHLFFTIWAATQTYADFSTQIQLLLDKPSLTQEDFDDATQFLCQFVLSALGIKP</sequence>
<proteinExistence type="predicted"/>
<dbReference type="Gene3D" id="1.10.357.10">
    <property type="entry name" value="Tetracycline Repressor, domain 2"/>
    <property type="match status" value="1"/>
</dbReference>
<evidence type="ECO:0000313" key="5">
    <source>
        <dbReference type="Proteomes" id="UP000264779"/>
    </source>
</evidence>
<dbReference type="SUPFAM" id="SSF48498">
    <property type="entry name" value="Tetracyclin repressor-like, C-terminal domain"/>
    <property type="match status" value="1"/>
</dbReference>
<name>A0A353JHU2_9ALTE</name>
<accession>A0A353JHU2</accession>
<dbReference type="SUPFAM" id="SSF46689">
    <property type="entry name" value="Homeodomain-like"/>
    <property type="match status" value="1"/>
</dbReference>
<dbReference type="PRINTS" id="PR00455">
    <property type="entry name" value="HTHTETR"/>
</dbReference>
<dbReference type="PANTHER" id="PTHR30328:SF54">
    <property type="entry name" value="HTH-TYPE TRANSCRIPTIONAL REPRESSOR SCO4008"/>
    <property type="match status" value="1"/>
</dbReference>
<dbReference type="AlphaFoldDB" id="A0A353JHU2"/>
<evidence type="ECO:0000256" key="2">
    <source>
        <dbReference type="PROSITE-ProRule" id="PRU00335"/>
    </source>
</evidence>
<dbReference type="PANTHER" id="PTHR30328">
    <property type="entry name" value="TRANSCRIPTIONAL REPRESSOR"/>
    <property type="match status" value="1"/>
</dbReference>
<dbReference type="GO" id="GO:0003677">
    <property type="term" value="F:DNA binding"/>
    <property type="evidence" value="ECO:0007669"/>
    <property type="project" value="UniProtKB-UniRule"/>
</dbReference>
<dbReference type="GO" id="GO:0045892">
    <property type="term" value="P:negative regulation of DNA-templated transcription"/>
    <property type="evidence" value="ECO:0007669"/>
    <property type="project" value="InterPro"/>
</dbReference>
<feature type="DNA-binding region" description="H-T-H motif" evidence="2">
    <location>
        <begin position="35"/>
        <end position="54"/>
    </location>
</feature>
<dbReference type="Proteomes" id="UP000264779">
    <property type="component" value="Unassembled WGS sequence"/>
</dbReference>
<comment type="caution">
    <text evidence="4">The sequence shown here is derived from an EMBL/GenBank/DDBJ whole genome shotgun (WGS) entry which is preliminary data.</text>
</comment>
<dbReference type="RefSeq" id="WP_044445898.1">
    <property type="nucleotide sequence ID" value="NZ_CAJXAX010000010.1"/>
</dbReference>
<evidence type="ECO:0000259" key="3">
    <source>
        <dbReference type="PROSITE" id="PS50977"/>
    </source>
</evidence>
<feature type="domain" description="HTH tetR-type" evidence="3">
    <location>
        <begin position="12"/>
        <end position="72"/>
    </location>
</feature>
<dbReference type="InterPro" id="IPR013573">
    <property type="entry name" value="Tscrpt_reg_YcdC_C"/>
</dbReference>
<dbReference type="Gene3D" id="1.10.10.60">
    <property type="entry name" value="Homeodomain-like"/>
    <property type="match status" value="1"/>
</dbReference>
<dbReference type="EMBL" id="DONK01000084">
    <property type="protein sequence ID" value="HBU50714.1"/>
    <property type="molecule type" value="Genomic_DNA"/>
</dbReference>
<dbReference type="Pfam" id="PF00440">
    <property type="entry name" value="TetR_N"/>
    <property type="match status" value="1"/>
</dbReference>
<protein>
    <submittedName>
        <fullName evidence="4">TetR/AcrR family transcriptional regulator</fullName>
    </submittedName>
</protein>
<dbReference type="InterPro" id="IPR009057">
    <property type="entry name" value="Homeodomain-like_sf"/>
</dbReference>
<evidence type="ECO:0000313" key="4">
    <source>
        <dbReference type="EMBL" id="HBU50714.1"/>
    </source>
</evidence>
<dbReference type="KEGG" id="aaus:EP12_00570"/>
<dbReference type="OrthoDB" id="6860332at2"/>
<organism evidence="4 5">
    <name type="scientific">Alteromonas australica</name>
    <dbReference type="NCBI Taxonomy" id="589873"/>
    <lineage>
        <taxon>Bacteria</taxon>
        <taxon>Pseudomonadati</taxon>
        <taxon>Pseudomonadota</taxon>
        <taxon>Gammaproteobacteria</taxon>
        <taxon>Alteromonadales</taxon>
        <taxon>Alteromonadaceae</taxon>
        <taxon>Alteromonas/Salinimonas group</taxon>
        <taxon>Alteromonas</taxon>
    </lineage>
</organism>
<dbReference type="InterPro" id="IPR036271">
    <property type="entry name" value="Tet_transcr_reg_TetR-rel_C_sf"/>
</dbReference>
<dbReference type="InterPro" id="IPR050109">
    <property type="entry name" value="HTH-type_TetR-like_transc_reg"/>
</dbReference>
<dbReference type="InterPro" id="IPR001647">
    <property type="entry name" value="HTH_TetR"/>
</dbReference>
<gene>
    <name evidence="4" type="ORF">DEB45_05580</name>
</gene>
<reference evidence="4 5" key="1">
    <citation type="journal article" date="2018" name="Nat. Biotechnol.">
        <title>A standardized bacterial taxonomy based on genome phylogeny substantially revises the tree of life.</title>
        <authorList>
            <person name="Parks D.H."/>
            <person name="Chuvochina M."/>
            <person name="Waite D.W."/>
            <person name="Rinke C."/>
            <person name="Skarshewski A."/>
            <person name="Chaumeil P.A."/>
            <person name="Hugenholtz P."/>
        </authorList>
    </citation>
    <scope>NUCLEOTIDE SEQUENCE [LARGE SCALE GENOMIC DNA]</scope>
    <source>
        <strain evidence="4">UBA11621</strain>
    </source>
</reference>